<reference evidence="8" key="1">
    <citation type="submission" date="2019-11" db="EMBL/GenBank/DDBJ databases">
        <authorList>
            <person name="Feng L."/>
        </authorList>
    </citation>
    <scope>NUCLEOTIDE SEQUENCE</scope>
    <source>
        <strain evidence="8">CTertiumLFYP3</strain>
    </source>
</reference>
<comment type="similarity">
    <text evidence="1 5">Belongs to the FliD family.</text>
</comment>
<comment type="function">
    <text evidence="5">Required for morphogenesis and for the elongation of the flagellar filament by facilitating polymerization of the flagellin monomers at the tip of growing filament. Forms a capping structure, which prevents flagellin subunits (transported through the central channel of the flagellum) from leaking out without polymerization at the distal end.</text>
</comment>
<dbReference type="RefSeq" id="WP_156626796.1">
    <property type="nucleotide sequence ID" value="NZ_CACRTO010000021.1"/>
</dbReference>
<organism evidence="8">
    <name type="scientific">Clostridium tertium</name>
    <dbReference type="NCBI Taxonomy" id="1559"/>
    <lineage>
        <taxon>Bacteria</taxon>
        <taxon>Bacillati</taxon>
        <taxon>Bacillota</taxon>
        <taxon>Clostridia</taxon>
        <taxon>Eubacteriales</taxon>
        <taxon>Clostridiaceae</taxon>
        <taxon>Clostridium</taxon>
    </lineage>
</organism>
<evidence type="ECO:0000259" key="7">
    <source>
        <dbReference type="Pfam" id="PF07195"/>
    </source>
</evidence>
<dbReference type="GO" id="GO:0071973">
    <property type="term" value="P:bacterial-type flagellum-dependent cell motility"/>
    <property type="evidence" value="ECO:0007669"/>
    <property type="project" value="TreeGrafter"/>
</dbReference>
<evidence type="ECO:0000256" key="2">
    <source>
        <dbReference type="ARBA" id="ARBA00011255"/>
    </source>
</evidence>
<dbReference type="Pfam" id="PF07195">
    <property type="entry name" value="FliD_C"/>
    <property type="match status" value="1"/>
</dbReference>
<comment type="subcellular location">
    <subcellularLocation>
        <location evidence="5">Secreted</location>
    </subcellularLocation>
    <subcellularLocation>
        <location evidence="5">Bacterial flagellum</location>
    </subcellularLocation>
</comment>
<keyword evidence="8" id="KW-0969">Cilium</keyword>
<evidence type="ECO:0000256" key="4">
    <source>
        <dbReference type="ARBA" id="ARBA00023143"/>
    </source>
</evidence>
<dbReference type="AlphaFoldDB" id="A0A6N3ELQ0"/>
<dbReference type="GO" id="GO:0009424">
    <property type="term" value="C:bacterial-type flagellum hook"/>
    <property type="evidence" value="ECO:0007669"/>
    <property type="project" value="UniProtKB-UniRule"/>
</dbReference>
<evidence type="ECO:0000313" key="8">
    <source>
        <dbReference type="EMBL" id="VYU41832.1"/>
    </source>
</evidence>
<dbReference type="PANTHER" id="PTHR30288">
    <property type="entry name" value="FLAGELLAR CAP/ASSEMBLY PROTEIN FLID"/>
    <property type="match status" value="1"/>
</dbReference>
<dbReference type="GO" id="GO:0009421">
    <property type="term" value="C:bacterial-type flagellum filament cap"/>
    <property type="evidence" value="ECO:0007669"/>
    <property type="project" value="InterPro"/>
</dbReference>
<evidence type="ECO:0000259" key="6">
    <source>
        <dbReference type="Pfam" id="PF02465"/>
    </source>
</evidence>
<feature type="coiled-coil region" evidence="5">
    <location>
        <begin position="626"/>
        <end position="653"/>
    </location>
</feature>
<dbReference type="PANTHER" id="PTHR30288:SF0">
    <property type="entry name" value="FLAGELLAR HOOK-ASSOCIATED PROTEIN 2"/>
    <property type="match status" value="1"/>
</dbReference>
<evidence type="ECO:0000256" key="3">
    <source>
        <dbReference type="ARBA" id="ARBA00023054"/>
    </source>
</evidence>
<dbReference type="InterPro" id="IPR040026">
    <property type="entry name" value="FliD"/>
</dbReference>
<keyword evidence="8" id="KW-0282">Flagellum</keyword>
<dbReference type="InterPro" id="IPR003481">
    <property type="entry name" value="FliD_N"/>
</dbReference>
<comment type="subunit">
    <text evidence="2 5">Homopentamer.</text>
</comment>
<sequence length="682" mass="75197">MRITGLATGLDMDQIVKDSMKPYRIKIDKKGQEKEILEIRQKLYREVIKDSREFYNKYFDVASSNSLLLSKNWSSVQFTSSNENILTASGSGDAKVDNYTITGKVAKASKIVLGSDEIKDNKVVINGKEFELKGSTEKEKATNLNNELKAAGINVSVKYTDFAGDNAANKSGFIFESTVLGKDNNFTIGGSFSDNKGTVVKGIDATASTIIKEDGNNFTIQDLKDASGKIKIGEKEIELVISDTLVPSDVEKLLQDKLKDYKLTAEVSESGEITFKTTELGSKVEDPKISINGVGGKFINGEDATNTKNTINISDIAGQKISINDNLVDLTGKNSPTEVVDHLNRIFKEQGLGFSASVNADDSIVLTSIIAGSSKEINLRVAGEGVKLSEGGDYSEIVIRNSKGGVYTHSGLTNSVTLDGVTFKFTGDIPAEGISVNGKSNVTELKDNLVNFFNDYNKLIEKLNTLTTEKRNRDFSPLTADQKKEMSEDEIKLWNEKVEKGQLSRDTDVTRISNSLKQAMRTLVDGTGLNLEKIGIKPVADYSGTKNGTFTIDEDKLTKALEENVQEVMDMFIKSPSKDDTLSEGEKYSRTGLMYRLKDVLYNETVTINSSLIKKAGIEGSSSAYNNEITKSIEKYEQKMKDMETDFARREQALYSKYAKLETIMNKYNSQQSYLMQQLGMS</sequence>
<keyword evidence="8" id="KW-0966">Cell projection</keyword>
<keyword evidence="4 5" id="KW-0975">Bacterial flagellum</keyword>
<dbReference type="Pfam" id="PF02465">
    <property type="entry name" value="FliD_N"/>
    <property type="match status" value="1"/>
</dbReference>
<dbReference type="GO" id="GO:0005576">
    <property type="term" value="C:extracellular region"/>
    <property type="evidence" value="ECO:0007669"/>
    <property type="project" value="UniProtKB-SubCell"/>
</dbReference>
<dbReference type="GO" id="GO:0007155">
    <property type="term" value="P:cell adhesion"/>
    <property type="evidence" value="ECO:0007669"/>
    <property type="project" value="InterPro"/>
</dbReference>
<name>A0A6N3ELQ0_9CLOT</name>
<gene>
    <name evidence="8" type="ORF">CTLFYP3_02360</name>
</gene>
<keyword evidence="3 5" id="KW-0175">Coiled coil</keyword>
<dbReference type="EMBL" id="CACRTO010000021">
    <property type="protein sequence ID" value="VYU41832.1"/>
    <property type="molecule type" value="Genomic_DNA"/>
</dbReference>
<accession>A0A6N3ELQ0</accession>
<feature type="domain" description="Flagellar hook-associated protein 2 C-terminal" evidence="7">
    <location>
        <begin position="413"/>
        <end position="670"/>
    </location>
</feature>
<protein>
    <recommendedName>
        <fullName evidence="5">Flagellar hook-associated protein 2</fullName>
        <shortName evidence="5">HAP2</shortName>
    </recommendedName>
    <alternativeName>
        <fullName evidence="5">Flagellar cap protein</fullName>
    </alternativeName>
</protein>
<dbReference type="InterPro" id="IPR010809">
    <property type="entry name" value="FliD_C"/>
</dbReference>
<evidence type="ECO:0000256" key="1">
    <source>
        <dbReference type="ARBA" id="ARBA00009764"/>
    </source>
</evidence>
<evidence type="ECO:0000256" key="5">
    <source>
        <dbReference type="RuleBase" id="RU362066"/>
    </source>
</evidence>
<proteinExistence type="inferred from homology"/>
<feature type="domain" description="Flagellar hook-associated protein 2 N-terminal" evidence="6">
    <location>
        <begin position="8"/>
        <end position="102"/>
    </location>
</feature>
<keyword evidence="5" id="KW-0964">Secreted</keyword>